<keyword evidence="5 8" id="KW-0378">Hydrolase</keyword>
<evidence type="ECO:0000256" key="6">
    <source>
        <dbReference type="ARBA" id="ARBA00023295"/>
    </source>
</evidence>
<dbReference type="Proteomes" id="UP001652623">
    <property type="component" value="Chromosome 1"/>
</dbReference>
<keyword evidence="9" id="KW-1133">Transmembrane helix</keyword>
<keyword evidence="9" id="KW-0812">Transmembrane</keyword>
<keyword evidence="9" id="KW-0472">Membrane</keyword>
<evidence type="ECO:0000256" key="5">
    <source>
        <dbReference type="ARBA" id="ARBA00022801"/>
    </source>
</evidence>
<dbReference type="SUPFAM" id="SSF51126">
    <property type="entry name" value="Pectin lyase-like"/>
    <property type="match status" value="1"/>
</dbReference>
<evidence type="ECO:0000256" key="8">
    <source>
        <dbReference type="RuleBase" id="RU361169"/>
    </source>
</evidence>
<comment type="subcellular location">
    <subcellularLocation>
        <location evidence="1">Secreted</location>
        <location evidence="1">Cell wall</location>
    </subcellularLocation>
</comment>
<comment type="similarity">
    <text evidence="2 8">Belongs to the glycosyl hydrolase 28 family.</text>
</comment>
<gene>
    <name evidence="11" type="primary">LOC107408148</name>
</gene>
<dbReference type="InterPro" id="IPR011050">
    <property type="entry name" value="Pectin_lyase_fold/virulence"/>
</dbReference>
<evidence type="ECO:0000256" key="1">
    <source>
        <dbReference type="ARBA" id="ARBA00004191"/>
    </source>
</evidence>
<protein>
    <submittedName>
        <fullName evidence="11">Probable polygalacturonase At3g15720</fullName>
    </submittedName>
</protein>
<dbReference type="Pfam" id="PF00295">
    <property type="entry name" value="Glyco_hydro_28"/>
    <property type="match status" value="1"/>
</dbReference>
<evidence type="ECO:0000256" key="4">
    <source>
        <dbReference type="ARBA" id="ARBA00022525"/>
    </source>
</evidence>
<evidence type="ECO:0000313" key="10">
    <source>
        <dbReference type="Proteomes" id="UP001652623"/>
    </source>
</evidence>
<keyword evidence="4" id="KW-0964">Secreted</keyword>
<dbReference type="InterPro" id="IPR000743">
    <property type="entry name" value="Glyco_hydro_28"/>
</dbReference>
<dbReference type="RefSeq" id="XP_060670530.1">
    <property type="nucleotide sequence ID" value="XM_060814547.1"/>
</dbReference>
<name>A0ABM4A1F3_ZIZJJ</name>
<reference evidence="10" key="1">
    <citation type="submission" date="2025-05" db="UniProtKB">
        <authorList>
            <consortium name="RefSeq"/>
        </authorList>
    </citation>
    <scope>NUCLEOTIDE SEQUENCE [LARGE SCALE GENOMIC DNA]</scope>
</reference>
<evidence type="ECO:0000256" key="2">
    <source>
        <dbReference type="ARBA" id="ARBA00008834"/>
    </source>
</evidence>
<keyword evidence="7" id="KW-0961">Cell wall biogenesis/degradation</keyword>
<dbReference type="InterPro" id="IPR006626">
    <property type="entry name" value="PbH1"/>
</dbReference>
<evidence type="ECO:0000256" key="9">
    <source>
        <dbReference type="SAM" id="Phobius"/>
    </source>
</evidence>
<evidence type="ECO:0000313" key="11">
    <source>
        <dbReference type="RefSeq" id="XP_060670530.1"/>
    </source>
</evidence>
<evidence type="ECO:0000256" key="3">
    <source>
        <dbReference type="ARBA" id="ARBA00022512"/>
    </source>
</evidence>
<dbReference type="InterPro" id="IPR012334">
    <property type="entry name" value="Pectin_lyas_fold"/>
</dbReference>
<dbReference type="PANTHER" id="PTHR31375">
    <property type="match status" value="1"/>
</dbReference>
<keyword evidence="6 8" id="KW-0326">Glycosidase</keyword>
<dbReference type="GeneID" id="107408148"/>
<keyword evidence="10" id="KW-1185">Reference proteome</keyword>
<dbReference type="Gene3D" id="2.160.20.10">
    <property type="entry name" value="Single-stranded right-handed beta-helix, Pectin lyase-like"/>
    <property type="match status" value="1"/>
</dbReference>
<organism evidence="10 11">
    <name type="scientific">Ziziphus jujuba</name>
    <name type="common">Chinese jujube</name>
    <name type="synonym">Ziziphus sativa</name>
    <dbReference type="NCBI Taxonomy" id="326968"/>
    <lineage>
        <taxon>Eukaryota</taxon>
        <taxon>Viridiplantae</taxon>
        <taxon>Streptophyta</taxon>
        <taxon>Embryophyta</taxon>
        <taxon>Tracheophyta</taxon>
        <taxon>Spermatophyta</taxon>
        <taxon>Magnoliopsida</taxon>
        <taxon>eudicotyledons</taxon>
        <taxon>Gunneridae</taxon>
        <taxon>Pentapetalae</taxon>
        <taxon>rosids</taxon>
        <taxon>fabids</taxon>
        <taxon>Rosales</taxon>
        <taxon>Rhamnaceae</taxon>
        <taxon>Paliureae</taxon>
        <taxon>Ziziphus</taxon>
    </lineage>
</organism>
<feature type="transmembrane region" description="Helical" evidence="9">
    <location>
        <begin position="21"/>
        <end position="41"/>
    </location>
</feature>
<accession>A0ABM4A1F3</accession>
<keyword evidence="3" id="KW-0134">Cell wall</keyword>
<evidence type="ECO:0000256" key="7">
    <source>
        <dbReference type="ARBA" id="ARBA00023316"/>
    </source>
</evidence>
<sequence>MERRVSPTIQWGTWPPVAFLYELYSSIIFMVCIAATFGSGISEPIVNVLDSGAVGDGATDDSQAFLKAWETVCGAASDTTPTLIIPEGKTFLLKPLTFEGPCGSTTIHVQVGGDIIAPSELSDWDGFDPENWIVFRDVNGLTVDGNGQIDGKGAKWWEALMFSGCNSLTVSGLRHTNSQKSHISITECDNVFISSLHISAPEDSPNTDGIDISRSTNILINNTFIGTGDDCVAINNGSAYINITWVTCGPGHGISVGSLGKDGEFNVVEEIHVEHCTFNGSDNGARIKTWQGGSGYAKKITYQDITLINTDNPIFIDQFYCPDDDCNNKTSAVNVSDVLFANMYGTSEVDTAIQLLCNGIFGCTNVRVENVNITASGSDFQTISSCENAHGSSSNSNPQVDCLLS</sequence>
<proteinExistence type="inferred from homology"/>
<reference evidence="11" key="2">
    <citation type="submission" date="2025-08" db="UniProtKB">
        <authorList>
            <consortium name="RefSeq"/>
        </authorList>
    </citation>
    <scope>IDENTIFICATION</scope>
    <source>
        <tissue evidence="11">Seedling</tissue>
    </source>
</reference>
<dbReference type="SMART" id="SM00710">
    <property type="entry name" value="PbH1"/>
    <property type="match status" value="5"/>
</dbReference>